<dbReference type="RefSeq" id="WP_041402966.1">
    <property type="nucleotide sequence ID" value="NZ_LYDR01000004.1"/>
</dbReference>
<dbReference type="SUPFAM" id="SSF55021">
    <property type="entry name" value="ACT-like"/>
    <property type="match status" value="1"/>
</dbReference>
<proteinExistence type="predicted"/>
<evidence type="ECO:0000313" key="3">
    <source>
        <dbReference type="Proteomes" id="UP000094828"/>
    </source>
</evidence>
<comment type="caution">
    <text evidence="2">The sequence shown here is derived from an EMBL/GenBank/DDBJ whole genome shotgun (WGS) entry which is preliminary data.</text>
</comment>
<organism evidence="2 3">
    <name type="scientific">Planctopirus hydrillae</name>
    <dbReference type="NCBI Taxonomy" id="1841610"/>
    <lineage>
        <taxon>Bacteria</taxon>
        <taxon>Pseudomonadati</taxon>
        <taxon>Planctomycetota</taxon>
        <taxon>Planctomycetia</taxon>
        <taxon>Planctomycetales</taxon>
        <taxon>Planctomycetaceae</taxon>
        <taxon>Planctopirus</taxon>
    </lineage>
</organism>
<dbReference type="EMBL" id="LYDR01000004">
    <property type="protein sequence ID" value="ODA36760.1"/>
    <property type="molecule type" value="Genomic_DNA"/>
</dbReference>
<reference evidence="2 3" key="1">
    <citation type="submission" date="2016-05" db="EMBL/GenBank/DDBJ databases">
        <title>Genomic and physiological characterization of Planctopirus sp. isolated from fresh water lake.</title>
        <authorList>
            <person name="Subhash Y."/>
            <person name="Ramana C."/>
        </authorList>
    </citation>
    <scope>NUCLEOTIDE SEQUENCE [LARGE SCALE GENOMIC DNA]</scope>
    <source>
        <strain evidence="2 3">JC280</strain>
    </source>
</reference>
<keyword evidence="3" id="KW-1185">Reference proteome</keyword>
<dbReference type="Pfam" id="PF19571">
    <property type="entry name" value="ACT_8"/>
    <property type="match status" value="1"/>
</dbReference>
<dbReference type="Gene3D" id="3.30.2130.10">
    <property type="entry name" value="VC0802-like"/>
    <property type="match status" value="1"/>
</dbReference>
<accession>A0A1C3ETZ7</accession>
<dbReference type="InterPro" id="IPR045865">
    <property type="entry name" value="ACT-like_dom_sf"/>
</dbReference>
<dbReference type="PANTHER" id="PTHR40099:SF1">
    <property type="entry name" value="ACETOLACTATE SYNTHASE, SMALL SUBUNIT"/>
    <property type="match status" value="1"/>
</dbReference>
<dbReference type="STRING" id="1841610.A6X21_15590"/>
<name>A0A1C3ETZ7_9PLAN</name>
<gene>
    <name evidence="2" type="ORF">A6X21_15590</name>
</gene>
<dbReference type="PANTHER" id="PTHR40099">
    <property type="entry name" value="ACETOLACTATE SYNTHASE, SMALL SUBUNIT"/>
    <property type="match status" value="1"/>
</dbReference>
<evidence type="ECO:0000259" key="1">
    <source>
        <dbReference type="Pfam" id="PF19571"/>
    </source>
</evidence>
<dbReference type="AlphaFoldDB" id="A0A1C3ETZ7"/>
<sequence length="168" mass="18604">MSMGFDDQDVVSAETMHGHDWPCLRQFCVFLENRVGRLNELMRLLESADTRVIAVSLVDSVDFAMARLMFSNAERAREKLELSGFAFSESDVIGVLLPDGDKPMSSVCTELVKAEINIHHAYPLLFRKNGMGAVALFVDDNDRAAQALRAAGMEILTDGSLLDDDESF</sequence>
<protein>
    <submittedName>
        <fullName evidence="2">Acetolactate synthase</fullName>
    </submittedName>
</protein>
<dbReference type="Proteomes" id="UP000094828">
    <property type="component" value="Unassembled WGS sequence"/>
</dbReference>
<evidence type="ECO:0000313" key="2">
    <source>
        <dbReference type="EMBL" id="ODA36760.1"/>
    </source>
</evidence>
<dbReference type="InterPro" id="IPR045739">
    <property type="entry name" value="ACT_dom_pair"/>
</dbReference>
<feature type="domain" description="ACT" evidence="1">
    <location>
        <begin position="24"/>
        <end position="148"/>
    </location>
</feature>